<dbReference type="Pfam" id="PF13332">
    <property type="entry name" value="Fil_haemagg_2"/>
    <property type="match status" value="1"/>
</dbReference>
<evidence type="ECO:0000256" key="1">
    <source>
        <dbReference type="SAM" id="MobiDB-lite"/>
    </source>
</evidence>
<protein>
    <submittedName>
        <fullName evidence="3">Filamentous hemagglutinin</fullName>
    </submittedName>
</protein>
<feature type="compositionally biased region" description="Polar residues" evidence="1">
    <location>
        <begin position="416"/>
        <end position="426"/>
    </location>
</feature>
<dbReference type="KEGG" id="mana:MAMMFC1_00314"/>
<organism evidence="3 4">
    <name type="scientific">Methylomusa anaerophila</name>
    <dbReference type="NCBI Taxonomy" id="1930071"/>
    <lineage>
        <taxon>Bacteria</taxon>
        <taxon>Bacillati</taxon>
        <taxon>Bacillota</taxon>
        <taxon>Negativicutes</taxon>
        <taxon>Selenomonadales</taxon>
        <taxon>Sporomusaceae</taxon>
        <taxon>Methylomusa</taxon>
    </lineage>
</organism>
<dbReference type="Proteomes" id="UP000276437">
    <property type="component" value="Chromosome"/>
</dbReference>
<feature type="region of interest" description="Disordered" evidence="1">
    <location>
        <begin position="416"/>
        <end position="444"/>
    </location>
</feature>
<sequence length="919" mass="97085">MSGLFSGGGLGFTIGSKSEKSSLNEQTLDRIGSTIGSVSGNVNITAGNNVNSAGTTILSGQDTNITGKNVTIDNTVSTYDSQYKYEFKQSGLSVSLDGGIIDAATGAYNDIQRSGQVQDDRLKTLYEYKAVKDLEKLKDFQGNLAKGAGVNVSIGNSQTTVDQTIHIETVNPSNITAGGNVNITATDGDVNLKGTKITATDVTLDAKNDINLDAAKNQQQIDTKTSSSSWSLGASFGLASNFTGLTGGFSSGHGTENGNTTTHTGSVIDAAGTVTLKSGNDTNITGSQVKGDKVVADIGGNLNIASTQDSDDYTANNQSSGLGFGTGKISGTTGSFNTGKTNSNYDSVTSQAGIFAGEEGFDIYVGKNTDLKGAVIASDATPDKNILSTDTLTYSDIQNHAEYDSSSVGVNVNTNPSAERNEQGVTPNIGVTAKGDADSTTKSAISPGTIEIRSNPDQDLSTLSRDTNNSLNTLGKIFDKKTVQEQQELAKVFGEEVFKAVGDLKLKEGSSEKAAIDFFVGGLMAKLGGGDFLSGAASGGITQLVMKELADIKDPALLQWASAIVGAASAKVIGGNAQTGASVAASETKNNFLYHEQYQKMLEELEAVDKSDKSPEEKEKAKADIKAEYEKIDKEQNEKWQKEHQVTLGDINENPGTISLEKVGVNLDGTDAYLIPGAVIIDKSPSVIETFIYDPNATATENAHKLLSIGGFTPLAPISEGVNAIIYLAEGDNEAAVMSAFAAIPGMEIVKVANGVIKLVPKAEEAIKFVQAYTKEVKAGENVVTHVGEDAVKVVKGSDSVSVVGEARKYWTQATEYNGVKVYQRNDLINPNLVDDYGRTNLQRMQQGIAPIGPDGKSINLHHMTQTNDSAIAEITQSFHQENTKVIHINPNTIPSGIDRSAFDTWKKTYWKNRANDFK</sequence>
<evidence type="ECO:0000313" key="4">
    <source>
        <dbReference type="Proteomes" id="UP000276437"/>
    </source>
</evidence>
<dbReference type="GO" id="GO:0003824">
    <property type="term" value="F:catalytic activity"/>
    <property type="evidence" value="ECO:0007669"/>
    <property type="project" value="UniProtKB-ARBA"/>
</dbReference>
<proteinExistence type="predicted"/>
<feature type="domain" description="LHH" evidence="2">
    <location>
        <begin position="840"/>
        <end position="917"/>
    </location>
</feature>
<dbReference type="Pfam" id="PF14411">
    <property type="entry name" value="LHH"/>
    <property type="match status" value="1"/>
</dbReference>
<dbReference type="AlphaFoldDB" id="A0A348AF33"/>
<evidence type="ECO:0000313" key="3">
    <source>
        <dbReference type="EMBL" id="BBB89681.1"/>
    </source>
</evidence>
<reference evidence="3 4" key="1">
    <citation type="journal article" date="2018" name="Int. J. Syst. Evol. Microbiol.">
        <title>Methylomusa anaerophila gen. nov., sp. nov., an anaerobic methanol-utilizing bacterium isolated from a microbial fuel cell.</title>
        <authorList>
            <person name="Amano N."/>
            <person name="Yamamuro A."/>
            <person name="Miyahara M."/>
            <person name="Kouzuma A."/>
            <person name="Abe T."/>
            <person name="Watanabe K."/>
        </authorList>
    </citation>
    <scope>NUCLEOTIDE SEQUENCE [LARGE SCALE GENOMIC DNA]</scope>
    <source>
        <strain evidence="3 4">MMFC1</strain>
    </source>
</reference>
<dbReference type="EMBL" id="AP018449">
    <property type="protein sequence ID" value="BBB89681.1"/>
    <property type="molecule type" value="Genomic_DNA"/>
</dbReference>
<dbReference type="InterPro" id="IPR025157">
    <property type="entry name" value="Hemagglutinin_rpt"/>
</dbReference>
<name>A0A348AF33_9FIRM</name>
<accession>A0A348AF33</accession>
<keyword evidence="4" id="KW-1185">Reference proteome</keyword>
<gene>
    <name evidence="3" type="primary">fhaB_1</name>
    <name evidence="3" type="ORF">MAMMFC1_00314</name>
</gene>
<evidence type="ECO:0000259" key="2">
    <source>
        <dbReference type="Pfam" id="PF14411"/>
    </source>
</evidence>
<dbReference type="InterPro" id="IPR026834">
    <property type="entry name" value="LHH"/>
</dbReference>